<dbReference type="EMBL" id="JANPWB010000008">
    <property type="protein sequence ID" value="KAJ1162438.1"/>
    <property type="molecule type" value="Genomic_DNA"/>
</dbReference>
<proteinExistence type="predicted"/>
<dbReference type="Proteomes" id="UP001066276">
    <property type="component" value="Chromosome 4_2"/>
</dbReference>
<reference evidence="2" key="1">
    <citation type="journal article" date="2022" name="bioRxiv">
        <title>Sequencing and chromosome-scale assembly of the giantPleurodeles waltlgenome.</title>
        <authorList>
            <person name="Brown T."/>
            <person name="Elewa A."/>
            <person name="Iarovenko S."/>
            <person name="Subramanian E."/>
            <person name="Araus A.J."/>
            <person name="Petzold A."/>
            <person name="Susuki M."/>
            <person name="Suzuki K.-i.T."/>
            <person name="Hayashi T."/>
            <person name="Toyoda A."/>
            <person name="Oliveira C."/>
            <person name="Osipova E."/>
            <person name="Leigh N.D."/>
            <person name="Simon A."/>
            <person name="Yun M.H."/>
        </authorList>
    </citation>
    <scope>NUCLEOTIDE SEQUENCE</scope>
    <source>
        <strain evidence="2">20211129_DDA</strain>
        <tissue evidence="2">Liver</tissue>
    </source>
</reference>
<organism evidence="2 3">
    <name type="scientific">Pleurodeles waltl</name>
    <name type="common">Iberian ribbed newt</name>
    <dbReference type="NCBI Taxonomy" id="8319"/>
    <lineage>
        <taxon>Eukaryota</taxon>
        <taxon>Metazoa</taxon>
        <taxon>Chordata</taxon>
        <taxon>Craniata</taxon>
        <taxon>Vertebrata</taxon>
        <taxon>Euteleostomi</taxon>
        <taxon>Amphibia</taxon>
        <taxon>Batrachia</taxon>
        <taxon>Caudata</taxon>
        <taxon>Salamandroidea</taxon>
        <taxon>Salamandridae</taxon>
        <taxon>Pleurodelinae</taxon>
        <taxon>Pleurodeles</taxon>
    </lineage>
</organism>
<dbReference type="AlphaFoldDB" id="A0AAV7SFZ4"/>
<evidence type="ECO:0000313" key="2">
    <source>
        <dbReference type="EMBL" id="KAJ1162438.1"/>
    </source>
</evidence>
<name>A0AAV7SFZ4_PLEWA</name>
<sequence>MAYTGEDRLSCWGRADAVARREVRTRPISLRQADRSPRGNRESAHERQIGGLPWAACFEVRLLHQPTAMNDVSKEDGYAFLKLLPADSASEPLTIMQTWK</sequence>
<feature type="region of interest" description="Disordered" evidence="1">
    <location>
        <begin position="28"/>
        <end position="47"/>
    </location>
</feature>
<gene>
    <name evidence="2" type="ORF">NDU88_002906</name>
</gene>
<feature type="compositionally biased region" description="Basic and acidic residues" evidence="1">
    <location>
        <begin position="32"/>
        <end position="47"/>
    </location>
</feature>
<protein>
    <submittedName>
        <fullName evidence="2">Uncharacterized protein</fullName>
    </submittedName>
</protein>
<evidence type="ECO:0000256" key="1">
    <source>
        <dbReference type="SAM" id="MobiDB-lite"/>
    </source>
</evidence>
<keyword evidence="3" id="KW-1185">Reference proteome</keyword>
<evidence type="ECO:0000313" key="3">
    <source>
        <dbReference type="Proteomes" id="UP001066276"/>
    </source>
</evidence>
<accession>A0AAV7SFZ4</accession>
<comment type="caution">
    <text evidence="2">The sequence shown here is derived from an EMBL/GenBank/DDBJ whole genome shotgun (WGS) entry which is preliminary data.</text>
</comment>